<keyword evidence="3" id="KW-0560">Oxidoreductase</keyword>
<dbReference type="Gene3D" id="3.40.50.720">
    <property type="entry name" value="NAD(P)-binding Rossmann-like Domain"/>
    <property type="match status" value="1"/>
</dbReference>
<dbReference type="Gene3D" id="1.20.5.100">
    <property type="entry name" value="Cytochrome c1, transmembrane anchor, C-terminal"/>
    <property type="match status" value="1"/>
</dbReference>
<dbReference type="InterPro" id="IPR036220">
    <property type="entry name" value="UDP-Glc/GDP-Man_DH_C_sf"/>
</dbReference>
<dbReference type="PANTHER" id="PTHR43750">
    <property type="entry name" value="UDP-GLUCOSE 6-DEHYDROGENASE TUAD"/>
    <property type="match status" value="1"/>
</dbReference>
<dbReference type="SUPFAM" id="SSF52413">
    <property type="entry name" value="UDP-glucose/GDP-mannose dehydrogenase C-terminal domain"/>
    <property type="match status" value="1"/>
</dbReference>
<dbReference type="InterPro" id="IPR028357">
    <property type="entry name" value="UDPglc_DH_bac"/>
</dbReference>
<dbReference type="PIRSF" id="PIRSF500134">
    <property type="entry name" value="UDPglc_DH_bac"/>
    <property type="match status" value="1"/>
</dbReference>
<dbReference type="Pfam" id="PF00984">
    <property type="entry name" value="UDPG_MGDP_dh"/>
    <property type="match status" value="1"/>
</dbReference>
<feature type="non-terminal residue" evidence="3">
    <location>
        <position position="1"/>
    </location>
</feature>
<name>A0ABW3QHY5_9BACT</name>
<dbReference type="SUPFAM" id="SSF48179">
    <property type="entry name" value="6-phosphogluconate dehydrogenase C-terminal domain-like"/>
    <property type="match status" value="1"/>
</dbReference>
<dbReference type="RefSeq" id="WP_379885607.1">
    <property type="nucleotide sequence ID" value="NZ_JBHTLP010000038.1"/>
</dbReference>
<dbReference type="PANTHER" id="PTHR43750:SF3">
    <property type="entry name" value="UDP-GLUCOSE 6-DEHYDROGENASE TUAD"/>
    <property type="match status" value="1"/>
</dbReference>
<dbReference type="NCBIfam" id="TIGR03026">
    <property type="entry name" value="NDP-sugDHase"/>
    <property type="match status" value="1"/>
</dbReference>
<dbReference type="GO" id="GO:0016491">
    <property type="term" value="F:oxidoreductase activity"/>
    <property type="evidence" value="ECO:0007669"/>
    <property type="project" value="UniProtKB-KW"/>
</dbReference>
<feature type="domain" description="UDP-glucose/GDP-mannose dehydrogenase C-terminal" evidence="2">
    <location>
        <begin position="133"/>
        <end position="235"/>
    </location>
</feature>
<dbReference type="Proteomes" id="UP001597116">
    <property type="component" value="Unassembled WGS sequence"/>
</dbReference>
<dbReference type="InterPro" id="IPR017476">
    <property type="entry name" value="UDP-Glc/GDP-Man"/>
</dbReference>
<evidence type="ECO:0000313" key="4">
    <source>
        <dbReference type="Proteomes" id="UP001597116"/>
    </source>
</evidence>
<comment type="caution">
    <text evidence="3">The sequence shown here is derived from an EMBL/GenBank/DDBJ whole genome shotgun (WGS) entry which is preliminary data.</text>
</comment>
<evidence type="ECO:0000259" key="2">
    <source>
        <dbReference type="SMART" id="SM00984"/>
    </source>
</evidence>
<gene>
    <name evidence="3" type="ORF">ACFQ4C_29515</name>
</gene>
<accession>A0ABW3QHY5</accession>
<organism evidence="3 4">
    <name type="scientific">Larkinella insperata</name>
    <dbReference type="NCBI Taxonomy" id="332158"/>
    <lineage>
        <taxon>Bacteria</taxon>
        <taxon>Pseudomonadati</taxon>
        <taxon>Bacteroidota</taxon>
        <taxon>Cytophagia</taxon>
        <taxon>Cytophagales</taxon>
        <taxon>Spirosomataceae</taxon>
        <taxon>Larkinella</taxon>
    </lineage>
</organism>
<evidence type="ECO:0000256" key="1">
    <source>
        <dbReference type="ARBA" id="ARBA00015132"/>
    </source>
</evidence>
<dbReference type="Pfam" id="PF03720">
    <property type="entry name" value="UDPG_MGDP_dh_C"/>
    <property type="match status" value="1"/>
</dbReference>
<dbReference type="EMBL" id="JBHTLP010000038">
    <property type="protein sequence ID" value="MFD1145305.1"/>
    <property type="molecule type" value="Genomic_DNA"/>
</dbReference>
<dbReference type="InterPro" id="IPR014027">
    <property type="entry name" value="UDP-Glc/GDP-Man_DH_C"/>
</dbReference>
<dbReference type="PIRSF" id="PIRSF000124">
    <property type="entry name" value="UDPglc_GDPman_dh"/>
    <property type="match status" value="1"/>
</dbReference>
<reference evidence="4" key="1">
    <citation type="journal article" date="2019" name="Int. J. Syst. Evol. Microbiol.">
        <title>The Global Catalogue of Microorganisms (GCM) 10K type strain sequencing project: providing services to taxonomists for standard genome sequencing and annotation.</title>
        <authorList>
            <consortium name="The Broad Institute Genomics Platform"/>
            <consortium name="The Broad Institute Genome Sequencing Center for Infectious Disease"/>
            <person name="Wu L."/>
            <person name="Ma J."/>
        </authorList>
    </citation>
    <scope>NUCLEOTIDE SEQUENCE [LARGE SCALE GENOMIC DNA]</scope>
    <source>
        <strain evidence="4">CCUG 55608</strain>
    </source>
</reference>
<evidence type="ECO:0000313" key="3">
    <source>
        <dbReference type="EMBL" id="MFD1145305.1"/>
    </source>
</evidence>
<keyword evidence="4" id="KW-1185">Reference proteome</keyword>
<protein>
    <recommendedName>
        <fullName evidence="1">UDP-glucose 6-dehydrogenase</fullName>
    </recommendedName>
</protein>
<dbReference type="InterPro" id="IPR008927">
    <property type="entry name" value="6-PGluconate_DH-like_C_sf"/>
</dbReference>
<proteinExistence type="predicted"/>
<dbReference type="SMART" id="SM00984">
    <property type="entry name" value="UDPG_MGDP_dh_C"/>
    <property type="match status" value="1"/>
</dbReference>
<sequence length="261" mass="29021">YAPLVRQGNPVIFMDERSAEMTKYAANSFLAVKISFMNEIANLCEKVGANVDDIRRGIGTDSRIGKRFLFAGIGYGGSCFPKDVQALAKTSEEYAYDFKILKSVMEVNAQQKTKLLPVINQHFNGDLQGKTIAVWGLAFKPYTDDIREAPALENIQALLAAGAKVTAYDPEAMENVKQVLGNQITYAHTSYAALDDADALVIMTEWPMFRTPEFGKMALLLKNKVIFDGRNLYELDQMKELGYTYYSIGREAIGTDVKQPA</sequence>
<dbReference type="InterPro" id="IPR014026">
    <property type="entry name" value="UDP-Glc/GDP-Man_DH_dimer"/>
</dbReference>